<proteinExistence type="predicted"/>
<dbReference type="InterPro" id="IPR041457">
    <property type="entry name" value="CxC2_KDZ-assoc"/>
</dbReference>
<comment type="caution">
    <text evidence="3">The sequence shown here is derived from an EMBL/GenBank/DDBJ whole genome shotgun (WGS) entry which is preliminary data.</text>
</comment>
<evidence type="ECO:0000313" key="4">
    <source>
        <dbReference type="Proteomes" id="UP001176059"/>
    </source>
</evidence>
<sequence>MPARKFRKISSQELEQNTSVVHSSSDRRHVFTVVNGSQSHSTTSYSPKRMPVVIAEPPTASLQSKAQPAVNSTEIPPDMETPLQLKEEVETQRAKLLEEYSVIFDDVLKLLVMKEADSRIGTPCCCGSAPREVRCESCEHSVPFCWSCWVEAHRHTTSHWAQVWDSERGFFVRHDISTVLNNKTFAIPLGHEGSDCLNSSNPLLMTLVRVNGVHATRVAFCGCASRVSKWRQLFDANLFPATCTDPQSAFSFDVLNDWHISTLQGKTSAYDFVRKLRCLSDNVFTGNVPDPIKQFMFVARIWTLLKAEKRSGKAYLGGMNILNPSRPKDTVQVLCPICPEAGVNVPPQWLQKPPALRHLYSQHFCLDGNMKLINYGKKNDSHDVSLFAGRAYMAEESSFKQYLATVPQIQKDKAICNHLKVVNSANRAKFKNMSVTGVVTCQCDHGFIWSSVDLVRGENHASVDLALKLAVASRPFNDGEEPDRIGSYDNMCSLCVHIVDRWRKYHPSHAKDVEKIYLYKPFMGHFHGESVEKPWANLNALGPSVQQMSPGHHIDTLIDQYSDWNQRKVVGAARQLLKEINDAKVQYVRKRDHFVGLCQLYRGKVEAWTAMNRSPHVDPQSKRKVISVYSHNDEKAPTLKALVDSMMASKDVIIVPSGNESLGAVGSWLMEGLEISRIQSRLRSVVQALSSKPPKSVEAQREKLSSRIDKWRKLQKRYMRTISSHFSSPEQHPPELVSLLLPSDFRPAECTSLRLLSLATKQVQMVEVALGEIIDALQMVVKTLTGAYDRKIKHARGKEQNTHSLKQIRGIIKRRDDLIADYARYREVLEGLDSLDCDKWPVLSAKDTFRKSTEQRRTPGDGRVLEGNLWGMTSAGHSSVQADNAGLLIFGTSEPDDDHYGTEDPMLELEGESFFGTRMALRQAKQLKVVHTPPEPPKPSHHPSIPYTMEEAEEDPVGVSADGWIWAAGRLSNMNEDEIREWEEISNRVQFFCAEADYETWQEELERKHADFVFLIGSFTKQRDDWAILAKNFSSTPGHVAYAKEHSNMFEALRADAGLKYKRCGIGFLVNTPLGEQLDRRIMAWRAQEEKHFTFDRWKDRPAFRDPTLHVDGFADCREGVVGEEDHSSDSSTLKRKLGT</sequence>
<evidence type="ECO:0000259" key="2">
    <source>
        <dbReference type="Pfam" id="PF18803"/>
    </source>
</evidence>
<dbReference type="EMBL" id="JANVFO010000004">
    <property type="protein sequence ID" value="KAJ3736827.1"/>
    <property type="molecule type" value="Genomic_DNA"/>
</dbReference>
<reference evidence="3" key="1">
    <citation type="submission" date="2022-08" db="EMBL/GenBank/DDBJ databases">
        <authorList>
            <consortium name="DOE Joint Genome Institute"/>
            <person name="Min B."/>
            <person name="Sierra-Patev S."/>
            <person name="Naranjo-Ortiz M."/>
            <person name="Looney B."/>
            <person name="Konkel Z."/>
            <person name="Slot J.C."/>
            <person name="Sakamoto Y."/>
            <person name="Steenwyk J.L."/>
            <person name="Rokas A."/>
            <person name="Carro J."/>
            <person name="Camarero S."/>
            <person name="Ferreira P."/>
            <person name="Molpeceres G."/>
            <person name="Ruiz-duenas F.J."/>
            <person name="Serrano A."/>
            <person name="Henrissat B."/>
            <person name="Drula E."/>
            <person name="Hughes K.W."/>
            <person name="Mata J.L."/>
            <person name="Ishikawa N.K."/>
            <person name="Vargas-Isla R."/>
            <person name="Ushijima S."/>
            <person name="Smith C.A."/>
            <person name="Ahrendt S."/>
            <person name="Andreopoulos W."/>
            <person name="He G."/>
            <person name="LaButti K."/>
            <person name="Lipzen A."/>
            <person name="Ng V."/>
            <person name="Riley R."/>
            <person name="Sandor L."/>
            <person name="Barry K."/>
            <person name="Martinez A.T."/>
            <person name="Xiao Y."/>
            <person name="Gibbons J.G."/>
            <person name="Terashima K."/>
            <person name="Hibbett D.S."/>
            <person name="Grigoriev I.V."/>
        </authorList>
    </citation>
    <scope>NUCLEOTIDE SEQUENCE</scope>
    <source>
        <strain evidence="3">ET3784</strain>
    </source>
</reference>
<dbReference type="InterPro" id="IPR040521">
    <property type="entry name" value="KDZ"/>
</dbReference>
<feature type="compositionally biased region" description="Polar residues" evidence="1">
    <location>
        <begin position="60"/>
        <end position="74"/>
    </location>
</feature>
<evidence type="ECO:0000313" key="3">
    <source>
        <dbReference type="EMBL" id="KAJ3736827.1"/>
    </source>
</evidence>
<keyword evidence="4" id="KW-1185">Reference proteome</keyword>
<feature type="region of interest" description="Disordered" evidence="1">
    <location>
        <begin position="1"/>
        <end position="25"/>
    </location>
</feature>
<organism evidence="3 4">
    <name type="scientific">Lentinula guzmanii</name>
    <dbReference type="NCBI Taxonomy" id="2804957"/>
    <lineage>
        <taxon>Eukaryota</taxon>
        <taxon>Fungi</taxon>
        <taxon>Dikarya</taxon>
        <taxon>Basidiomycota</taxon>
        <taxon>Agaricomycotina</taxon>
        <taxon>Agaricomycetes</taxon>
        <taxon>Agaricomycetidae</taxon>
        <taxon>Agaricales</taxon>
        <taxon>Marasmiineae</taxon>
        <taxon>Omphalotaceae</taxon>
        <taxon>Lentinula</taxon>
    </lineage>
</organism>
<evidence type="ECO:0000256" key="1">
    <source>
        <dbReference type="SAM" id="MobiDB-lite"/>
    </source>
</evidence>
<name>A0AA38JQN7_9AGAR</name>
<dbReference type="Pfam" id="PF18803">
    <property type="entry name" value="CxC2"/>
    <property type="match status" value="1"/>
</dbReference>
<accession>A0AA38JQN7</accession>
<protein>
    <recommendedName>
        <fullName evidence="2">CxC2-like cysteine cluster KDZ transposase-associated domain-containing protein</fullName>
    </recommendedName>
</protein>
<gene>
    <name evidence="3" type="ORF">DFJ43DRAFT_1149937</name>
</gene>
<feature type="compositionally biased region" description="Polar residues" evidence="1">
    <location>
        <begin position="9"/>
        <end position="18"/>
    </location>
</feature>
<reference evidence="3" key="2">
    <citation type="journal article" date="2023" name="Proc. Natl. Acad. Sci. U.S.A.">
        <title>A global phylogenomic analysis of the shiitake genus Lentinula.</title>
        <authorList>
            <person name="Sierra-Patev S."/>
            <person name="Min B."/>
            <person name="Naranjo-Ortiz M."/>
            <person name="Looney B."/>
            <person name="Konkel Z."/>
            <person name="Slot J.C."/>
            <person name="Sakamoto Y."/>
            <person name="Steenwyk J.L."/>
            <person name="Rokas A."/>
            <person name="Carro J."/>
            <person name="Camarero S."/>
            <person name="Ferreira P."/>
            <person name="Molpeceres G."/>
            <person name="Ruiz-Duenas F.J."/>
            <person name="Serrano A."/>
            <person name="Henrissat B."/>
            <person name="Drula E."/>
            <person name="Hughes K.W."/>
            <person name="Mata J.L."/>
            <person name="Ishikawa N.K."/>
            <person name="Vargas-Isla R."/>
            <person name="Ushijima S."/>
            <person name="Smith C.A."/>
            <person name="Donoghue J."/>
            <person name="Ahrendt S."/>
            <person name="Andreopoulos W."/>
            <person name="He G."/>
            <person name="LaButti K."/>
            <person name="Lipzen A."/>
            <person name="Ng V."/>
            <person name="Riley R."/>
            <person name="Sandor L."/>
            <person name="Barry K."/>
            <person name="Martinez A.T."/>
            <person name="Xiao Y."/>
            <person name="Gibbons J.G."/>
            <person name="Terashima K."/>
            <person name="Grigoriev I.V."/>
            <person name="Hibbett D."/>
        </authorList>
    </citation>
    <scope>NUCLEOTIDE SEQUENCE</scope>
    <source>
        <strain evidence="3">ET3784</strain>
    </source>
</reference>
<dbReference type="Proteomes" id="UP001176059">
    <property type="component" value="Unassembled WGS sequence"/>
</dbReference>
<dbReference type="Pfam" id="PF18758">
    <property type="entry name" value="KDZ"/>
    <property type="match status" value="1"/>
</dbReference>
<dbReference type="AlphaFoldDB" id="A0AA38JQN7"/>
<feature type="region of interest" description="Disordered" evidence="1">
    <location>
        <begin position="59"/>
        <end position="78"/>
    </location>
</feature>
<feature type="domain" description="CxC2-like cysteine cluster KDZ transposase-associated" evidence="2">
    <location>
        <begin position="183"/>
        <end position="283"/>
    </location>
</feature>